<protein>
    <recommendedName>
        <fullName evidence="6">Nucleotidyltransferase-like domain-containing protein</fullName>
    </recommendedName>
</protein>
<dbReference type="Pfam" id="PF18576">
    <property type="entry name" value="HTH_52"/>
    <property type="match status" value="1"/>
</dbReference>
<dbReference type="Pfam" id="PF14540">
    <property type="entry name" value="NTF-like"/>
    <property type="match status" value="1"/>
</dbReference>
<dbReference type="Proteomes" id="UP000075683">
    <property type="component" value="Unassembled WGS sequence"/>
</dbReference>
<dbReference type="InterPro" id="IPR043519">
    <property type="entry name" value="NT_sf"/>
</dbReference>
<dbReference type="STRING" id="301148.B4135_1221"/>
<evidence type="ECO:0000259" key="3">
    <source>
        <dbReference type="Pfam" id="PF22339"/>
    </source>
</evidence>
<dbReference type="InterPro" id="IPR054515">
    <property type="entry name" value="YgxA-like_substrate-bd"/>
</dbReference>
<reference evidence="4 5" key="1">
    <citation type="submission" date="2016-01" db="EMBL/GenBank/DDBJ databases">
        <title>Draft Genome Sequences of Seven Thermophilic Sporeformers Isolated from Foods.</title>
        <authorList>
            <person name="Berendsen E.M."/>
            <person name="Wells-Bennik M.H."/>
            <person name="Krawcyk A.O."/>
            <person name="De Jong A."/>
            <person name="Holsappel S."/>
            <person name="Eijlander R.T."/>
            <person name="Kuipers O.P."/>
        </authorList>
    </citation>
    <scope>NUCLEOTIDE SEQUENCE [LARGE SCALE GENOMIC DNA]</scope>
    <source>
        <strain evidence="4 5">B4135</strain>
    </source>
</reference>
<evidence type="ECO:0000259" key="2">
    <source>
        <dbReference type="Pfam" id="PF18576"/>
    </source>
</evidence>
<evidence type="ECO:0000313" key="4">
    <source>
        <dbReference type="EMBL" id="KYD22738.1"/>
    </source>
</evidence>
<organism evidence="4 5">
    <name type="scientific">Caldibacillus debilis</name>
    <dbReference type="NCBI Taxonomy" id="301148"/>
    <lineage>
        <taxon>Bacteria</taxon>
        <taxon>Bacillati</taxon>
        <taxon>Bacillota</taxon>
        <taxon>Bacilli</taxon>
        <taxon>Bacillales</taxon>
        <taxon>Bacillaceae</taxon>
        <taxon>Caldibacillus</taxon>
    </lineage>
</organism>
<dbReference type="Gene3D" id="1.10.10.10">
    <property type="entry name" value="Winged helix-like DNA-binding domain superfamily/Winged helix DNA-binding domain"/>
    <property type="match status" value="1"/>
</dbReference>
<feature type="domain" description="YgxA-like helix-turn-helix" evidence="2">
    <location>
        <begin position="224"/>
        <end position="278"/>
    </location>
</feature>
<evidence type="ECO:0008006" key="6">
    <source>
        <dbReference type="Google" id="ProtNLM"/>
    </source>
</evidence>
<evidence type="ECO:0000259" key="1">
    <source>
        <dbReference type="Pfam" id="PF14540"/>
    </source>
</evidence>
<dbReference type="InterPro" id="IPR029348">
    <property type="entry name" value="NTF-like"/>
</dbReference>
<evidence type="ECO:0000313" key="5">
    <source>
        <dbReference type="Proteomes" id="UP000075683"/>
    </source>
</evidence>
<feature type="domain" description="YgxA-like substrate binding" evidence="3">
    <location>
        <begin position="119"/>
        <end position="218"/>
    </location>
</feature>
<sequence>MEDLIRSIYWERASHPSTLGILLVEKGQFALTPYDVIQTVLLEIVERGEKEMDIVHFSDDRRQIGLMTIDKETIRDWLFFGKNKKIINWIYSGKILFERNDFFHHLIKELQDFPFNDRKIRIGLEFCKLISSYLDGKRLYQKKNHLDAFNHVIRALHHLARLSIIEKGMHPELTVWDQMKQIDPEIFKLYEEFIRSEEPLEKRLELLFLASEYMIRSKTELGAAHIADILKQKAYWSVQELFEHPELKIYSIDLLILLEYLLDREYIELIVDEKKGKGGVSLALYRLKKEVF</sequence>
<dbReference type="OrthoDB" id="2350973at2"/>
<accession>A0A150MEA9</accession>
<dbReference type="AlphaFoldDB" id="A0A150MEA9"/>
<name>A0A150MEA9_9BACI</name>
<dbReference type="InterPro" id="IPR041143">
    <property type="entry name" value="YgxA_HTH"/>
</dbReference>
<gene>
    <name evidence="4" type="ORF">B4135_1221</name>
</gene>
<comment type="caution">
    <text evidence="4">The sequence shown here is derived from an EMBL/GenBank/DDBJ whole genome shotgun (WGS) entry which is preliminary data.</text>
</comment>
<proteinExistence type="predicted"/>
<dbReference type="EMBL" id="LQYT01000009">
    <property type="protein sequence ID" value="KYD22738.1"/>
    <property type="molecule type" value="Genomic_DNA"/>
</dbReference>
<feature type="domain" description="Nucleotidyltransferase-like" evidence="1">
    <location>
        <begin position="1"/>
        <end position="118"/>
    </location>
</feature>
<dbReference type="Gene3D" id="3.30.460.10">
    <property type="entry name" value="Beta Polymerase, domain 2"/>
    <property type="match status" value="1"/>
</dbReference>
<dbReference type="Gene3D" id="1.20.120.330">
    <property type="entry name" value="Nucleotidyltransferases domain 2"/>
    <property type="match status" value="1"/>
</dbReference>
<dbReference type="RefSeq" id="WP_061567995.1">
    <property type="nucleotide sequence ID" value="NZ_LQYT01000009.1"/>
</dbReference>
<dbReference type="Pfam" id="PF22339">
    <property type="entry name" value="YgxA-like_sub_bind"/>
    <property type="match status" value="1"/>
</dbReference>
<dbReference type="InterPro" id="IPR036388">
    <property type="entry name" value="WH-like_DNA-bd_sf"/>
</dbReference>